<dbReference type="SUPFAM" id="SSF159894">
    <property type="entry name" value="YgaC/TfoX-N like"/>
    <property type="match status" value="1"/>
</dbReference>
<proteinExistence type="predicted"/>
<feature type="transmembrane region" description="Helical" evidence="2">
    <location>
        <begin position="29"/>
        <end position="46"/>
    </location>
</feature>
<evidence type="ECO:0000313" key="4">
    <source>
        <dbReference type="EMBL" id="TXS95830.1"/>
    </source>
</evidence>
<organism evidence="4 5">
    <name type="scientific">Parahaliea maris</name>
    <dbReference type="NCBI Taxonomy" id="2716870"/>
    <lineage>
        <taxon>Bacteria</taxon>
        <taxon>Pseudomonadati</taxon>
        <taxon>Pseudomonadota</taxon>
        <taxon>Gammaproteobacteria</taxon>
        <taxon>Cellvibrionales</taxon>
        <taxon>Halieaceae</taxon>
        <taxon>Parahaliea</taxon>
    </lineage>
</organism>
<evidence type="ECO:0000256" key="1">
    <source>
        <dbReference type="SAM" id="MobiDB-lite"/>
    </source>
</evidence>
<sequence length="103" mass="12002">MSNRQQQEFADYIVELMQSLGPASARRMFGGYGIFMDGLMFGLIIGRTPYFKTDAENLPSFSERGLEPFTYQRRPKANDHRSRPPRSRLYLGQRQPQPEADRR</sequence>
<dbReference type="Pfam" id="PF04993">
    <property type="entry name" value="TfoX_N"/>
    <property type="match status" value="1"/>
</dbReference>
<keyword evidence="5" id="KW-1185">Reference proteome</keyword>
<comment type="caution">
    <text evidence="4">The sequence shown here is derived from an EMBL/GenBank/DDBJ whole genome shotgun (WGS) entry which is preliminary data.</text>
</comment>
<dbReference type="InterPro" id="IPR007076">
    <property type="entry name" value="TfoX_N"/>
</dbReference>
<accession>A0A5C9A834</accession>
<protein>
    <submittedName>
        <fullName evidence="4">TfoX/Sxy family protein</fullName>
    </submittedName>
</protein>
<name>A0A5C9A834_9GAMM</name>
<feature type="region of interest" description="Disordered" evidence="1">
    <location>
        <begin position="64"/>
        <end position="103"/>
    </location>
</feature>
<gene>
    <name evidence="4" type="ORF">FV139_08190</name>
</gene>
<dbReference type="Proteomes" id="UP000321039">
    <property type="component" value="Unassembled WGS sequence"/>
</dbReference>
<keyword evidence="2" id="KW-1133">Transmembrane helix</keyword>
<dbReference type="EMBL" id="VRZA01000002">
    <property type="protein sequence ID" value="TXS95830.1"/>
    <property type="molecule type" value="Genomic_DNA"/>
</dbReference>
<keyword evidence="2" id="KW-0812">Transmembrane</keyword>
<dbReference type="AlphaFoldDB" id="A0A5C9A834"/>
<keyword evidence="2" id="KW-0472">Membrane</keyword>
<feature type="domain" description="TfoX N-terminal" evidence="3">
    <location>
        <begin position="15"/>
        <end position="75"/>
    </location>
</feature>
<evidence type="ECO:0000256" key="2">
    <source>
        <dbReference type="SAM" id="Phobius"/>
    </source>
</evidence>
<dbReference type="RefSeq" id="WP_148067894.1">
    <property type="nucleotide sequence ID" value="NZ_VRZA01000002.1"/>
</dbReference>
<reference evidence="4 5" key="1">
    <citation type="submission" date="2019-08" db="EMBL/GenBank/DDBJ databases">
        <title>Parahaliea maris sp. nov., isolated from the surface seawater.</title>
        <authorList>
            <person name="Liu Y."/>
        </authorList>
    </citation>
    <scope>NUCLEOTIDE SEQUENCE [LARGE SCALE GENOMIC DNA]</scope>
    <source>
        <strain evidence="4 5">HSLHS9</strain>
    </source>
</reference>
<evidence type="ECO:0000259" key="3">
    <source>
        <dbReference type="Pfam" id="PF04993"/>
    </source>
</evidence>
<evidence type="ECO:0000313" key="5">
    <source>
        <dbReference type="Proteomes" id="UP000321039"/>
    </source>
</evidence>
<dbReference type="Gene3D" id="3.30.1460.30">
    <property type="entry name" value="YgaC/TfoX-N like chaperone"/>
    <property type="match status" value="1"/>
</dbReference>